<name>A0AAW4XQF7_9BURK</name>
<dbReference type="Proteomes" id="UP001199260">
    <property type="component" value="Unassembled WGS sequence"/>
</dbReference>
<reference evidence="1 2" key="1">
    <citation type="submission" date="2021-11" db="EMBL/GenBank/DDBJ databases">
        <title>Genome sequence.</title>
        <authorList>
            <person name="Sun Q."/>
        </authorList>
    </citation>
    <scope>NUCLEOTIDE SEQUENCE [LARGE SCALE GENOMIC DNA]</scope>
    <source>
        <strain evidence="1 2">KCTC 12005</strain>
    </source>
</reference>
<comment type="caution">
    <text evidence="1">The sequence shown here is derived from an EMBL/GenBank/DDBJ whole genome shotgun (WGS) entry which is preliminary data.</text>
</comment>
<evidence type="ECO:0000313" key="1">
    <source>
        <dbReference type="EMBL" id="MCD2164322.1"/>
    </source>
</evidence>
<protein>
    <submittedName>
        <fullName evidence="1">Uncharacterized protein</fullName>
    </submittedName>
</protein>
<gene>
    <name evidence="1" type="ORF">LPW39_04140</name>
</gene>
<evidence type="ECO:0000313" key="2">
    <source>
        <dbReference type="Proteomes" id="UP001199260"/>
    </source>
</evidence>
<keyword evidence="2" id="KW-1185">Reference proteome</keyword>
<dbReference type="RefSeq" id="WP_230771565.1">
    <property type="nucleotide sequence ID" value="NZ_JAJNCT010000005.1"/>
</dbReference>
<dbReference type="EMBL" id="JAJNCT010000005">
    <property type="protein sequence ID" value="MCD2164322.1"/>
    <property type="molecule type" value="Genomic_DNA"/>
</dbReference>
<sequence>MTTTPMLTMPTRALCPERGQKKSRYVPAVATDVAKTFEKFRRLQSIHLRKDNKP</sequence>
<accession>A0AAW4XQF7</accession>
<organism evidence="1 2">
    <name type="scientific">Comamonas koreensis</name>
    <dbReference type="NCBI Taxonomy" id="160825"/>
    <lineage>
        <taxon>Bacteria</taxon>
        <taxon>Pseudomonadati</taxon>
        <taxon>Pseudomonadota</taxon>
        <taxon>Betaproteobacteria</taxon>
        <taxon>Burkholderiales</taxon>
        <taxon>Comamonadaceae</taxon>
        <taxon>Comamonas</taxon>
    </lineage>
</organism>
<proteinExistence type="predicted"/>
<dbReference type="AlphaFoldDB" id="A0AAW4XQF7"/>